<dbReference type="PANTHER" id="PTHR36113">
    <property type="entry name" value="LYASE, PUTATIVE-RELATED-RELATED"/>
    <property type="match status" value="1"/>
</dbReference>
<dbReference type="Gene3D" id="3.10.180.10">
    <property type="entry name" value="2,3-Dihydroxybiphenyl 1,2-Dioxygenase, domain 1"/>
    <property type="match status" value="1"/>
</dbReference>
<dbReference type="Pfam" id="PF00903">
    <property type="entry name" value="Glyoxalase"/>
    <property type="match status" value="1"/>
</dbReference>
<dbReference type="RefSeq" id="WP_086621296.1">
    <property type="nucleotide sequence ID" value="NZ_CP021323.1"/>
</dbReference>
<dbReference type="Proteomes" id="UP000250025">
    <property type="component" value="Chromosome"/>
</dbReference>
<keyword evidence="4" id="KW-1185">Reference proteome</keyword>
<dbReference type="NCBIfam" id="NF000496">
    <property type="entry name" value="Fos_GSH"/>
    <property type="match status" value="1"/>
</dbReference>
<dbReference type="InterPro" id="IPR004360">
    <property type="entry name" value="Glyas_Fos-R_dOase_dom"/>
</dbReference>
<feature type="domain" description="VOC" evidence="2">
    <location>
        <begin position="4"/>
        <end position="115"/>
    </location>
</feature>
<dbReference type="EMBL" id="CP021323">
    <property type="protein sequence ID" value="ARS52544.1"/>
    <property type="molecule type" value="Genomic_DNA"/>
</dbReference>
<dbReference type="CDD" id="cd07244">
    <property type="entry name" value="FosA"/>
    <property type="match status" value="1"/>
</dbReference>
<dbReference type="GO" id="GO:0016740">
    <property type="term" value="F:transferase activity"/>
    <property type="evidence" value="ECO:0007669"/>
    <property type="project" value="UniProtKB-KW"/>
</dbReference>
<keyword evidence="3" id="KW-0808">Transferase</keyword>
<dbReference type="OrthoDB" id="4265398at2"/>
<dbReference type="InterPro" id="IPR051332">
    <property type="entry name" value="Fosfomycin_Res_Enzymes"/>
</dbReference>
<dbReference type="GO" id="GO:0046872">
    <property type="term" value="F:metal ion binding"/>
    <property type="evidence" value="ECO:0007669"/>
    <property type="project" value="UniProtKB-KW"/>
</dbReference>
<sequence>MLIGLNHLTLSVTGLERSIQFYQNILGLTLNARWDTGAYLSLADLWLCLTLDEHRTSTPHPEYTHYAFTATKEGFTAITEHLRAHGVEEWRQNQSEGDSFYFLDPEGHKLEVHVGDLNSRLNACKQNPYSGMEILIWPQGSAG</sequence>
<dbReference type="SUPFAM" id="SSF54593">
    <property type="entry name" value="Glyoxalase/Bleomycin resistance protein/Dihydroxybiphenyl dioxygenase"/>
    <property type="match status" value="1"/>
</dbReference>
<dbReference type="InterPro" id="IPR029068">
    <property type="entry name" value="Glyas_Bleomycin-R_OHBP_Dase"/>
</dbReference>
<evidence type="ECO:0000313" key="4">
    <source>
        <dbReference type="Proteomes" id="UP000250025"/>
    </source>
</evidence>
<organism evidence="3 4">
    <name type="scientific">Kushneria konosiri</name>
    <dbReference type="NCBI Taxonomy" id="698828"/>
    <lineage>
        <taxon>Bacteria</taxon>
        <taxon>Pseudomonadati</taxon>
        <taxon>Pseudomonadota</taxon>
        <taxon>Gammaproteobacteria</taxon>
        <taxon>Oceanospirillales</taxon>
        <taxon>Halomonadaceae</taxon>
        <taxon>Kushneria</taxon>
    </lineage>
</organism>
<dbReference type="AlphaFoldDB" id="A0A2Z2H5G5"/>
<keyword evidence="1" id="KW-0479">Metal-binding</keyword>
<proteinExistence type="predicted"/>
<evidence type="ECO:0000313" key="3">
    <source>
        <dbReference type="EMBL" id="ARS52544.1"/>
    </source>
</evidence>
<dbReference type="InterPro" id="IPR037523">
    <property type="entry name" value="VOC_core"/>
</dbReference>
<dbReference type="PANTHER" id="PTHR36113:SF6">
    <property type="entry name" value="FOSFOMYCIN RESISTANCE PROTEIN FOSX"/>
    <property type="match status" value="1"/>
</dbReference>
<gene>
    <name evidence="3" type="ORF">B9G99_06350</name>
</gene>
<accession>A0A2Z2H5G5</accession>
<evidence type="ECO:0000256" key="1">
    <source>
        <dbReference type="ARBA" id="ARBA00022723"/>
    </source>
</evidence>
<name>A0A2Z2H5G5_9GAMM</name>
<dbReference type="KEGG" id="kus:B9G99_06350"/>
<evidence type="ECO:0000259" key="2">
    <source>
        <dbReference type="PROSITE" id="PS51819"/>
    </source>
</evidence>
<dbReference type="PROSITE" id="PS51819">
    <property type="entry name" value="VOC"/>
    <property type="match status" value="1"/>
</dbReference>
<reference evidence="3 4" key="1">
    <citation type="journal article" date="2017" name="Int. J. Syst. Evol. Microbiol.">
        <title>Kushneria konosiri sp. nov., isolated from the Korean salt-fermented seafood Daemi-jeot.</title>
        <authorList>
            <person name="Yun J.H."/>
            <person name="Park S.K."/>
            <person name="Lee J.Y."/>
            <person name="Jung M.J."/>
            <person name="Bae J.W."/>
        </authorList>
    </citation>
    <scope>NUCLEOTIDE SEQUENCE [LARGE SCALE GENOMIC DNA]</scope>
    <source>
        <strain evidence="3 4">X49</strain>
    </source>
</reference>
<protein>
    <submittedName>
        <fullName evidence="3">Glutathione transferase</fullName>
    </submittedName>
</protein>